<evidence type="ECO:0000256" key="2">
    <source>
        <dbReference type="ARBA" id="ARBA00022692"/>
    </source>
</evidence>
<dbReference type="InterPro" id="IPR052337">
    <property type="entry name" value="SAT4-like"/>
</dbReference>
<gene>
    <name evidence="8" type="ORF">PMZ80_002930</name>
</gene>
<reference evidence="8 9" key="1">
    <citation type="journal article" date="2023" name="Res Sq">
        <title>Genomic and morphological characterization of Knufia obscura isolated from the Mars 2020 spacecraft assembly facility.</title>
        <authorList>
            <person name="Chander A.M."/>
            <person name="Teixeira M.M."/>
            <person name="Singh N.K."/>
            <person name="Williams M.P."/>
            <person name="Parker C.W."/>
            <person name="Leo P."/>
            <person name="Stajich J.E."/>
            <person name="Torok T."/>
            <person name="Tighe S."/>
            <person name="Mason C.E."/>
            <person name="Venkateswaran K."/>
        </authorList>
    </citation>
    <scope>NUCLEOTIDE SEQUENCE [LARGE SCALE GENOMIC DNA]</scope>
    <source>
        <strain evidence="8 9">CCFEE 5817</strain>
    </source>
</reference>
<comment type="caution">
    <text evidence="8">The sequence shown here is derived from an EMBL/GenBank/DDBJ whole genome shotgun (WGS) entry which is preliminary data.</text>
</comment>
<comment type="subcellular location">
    <subcellularLocation>
        <location evidence="1">Membrane</location>
        <topology evidence="1">Multi-pass membrane protein</topology>
    </subcellularLocation>
</comment>
<dbReference type="RefSeq" id="XP_064733812.1">
    <property type="nucleotide sequence ID" value="XM_064871359.1"/>
</dbReference>
<keyword evidence="9" id="KW-1185">Reference proteome</keyword>
<dbReference type="InterPro" id="IPR049326">
    <property type="entry name" value="Rhodopsin_dom_fungi"/>
</dbReference>
<dbReference type="Proteomes" id="UP001334248">
    <property type="component" value="Unassembled WGS sequence"/>
</dbReference>
<feature type="domain" description="Rhodopsin" evidence="7">
    <location>
        <begin position="118"/>
        <end position="216"/>
    </location>
</feature>
<dbReference type="PANTHER" id="PTHR33048:SF160">
    <property type="entry name" value="SAT4 FAMILY MEMBRANE PROTEIN"/>
    <property type="match status" value="1"/>
</dbReference>
<feature type="transmembrane region" description="Helical" evidence="6">
    <location>
        <begin position="36"/>
        <end position="57"/>
    </location>
</feature>
<dbReference type="GeneID" id="89996379"/>
<evidence type="ECO:0000259" key="7">
    <source>
        <dbReference type="Pfam" id="PF20684"/>
    </source>
</evidence>
<dbReference type="PANTHER" id="PTHR33048">
    <property type="entry name" value="PTH11-LIKE INTEGRAL MEMBRANE PROTEIN (AFU_ORTHOLOGUE AFUA_5G11245)"/>
    <property type="match status" value="1"/>
</dbReference>
<feature type="transmembrane region" description="Helical" evidence="6">
    <location>
        <begin position="78"/>
        <end position="106"/>
    </location>
</feature>
<organism evidence="8 9">
    <name type="scientific">Knufia obscura</name>
    <dbReference type="NCBI Taxonomy" id="1635080"/>
    <lineage>
        <taxon>Eukaryota</taxon>
        <taxon>Fungi</taxon>
        <taxon>Dikarya</taxon>
        <taxon>Ascomycota</taxon>
        <taxon>Pezizomycotina</taxon>
        <taxon>Eurotiomycetes</taxon>
        <taxon>Chaetothyriomycetidae</taxon>
        <taxon>Chaetothyriales</taxon>
        <taxon>Trichomeriaceae</taxon>
        <taxon>Knufia</taxon>
    </lineage>
</organism>
<dbReference type="EMBL" id="JAVHJV010000002">
    <property type="protein sequence ID" value="KAK5945722.1"/>
    <property type="molecule type" value="Genomic_DNA"/>
</dbReference>
<evidence type="ECO:0000256" key="1">
    <source>
        <dbReference type="ARBA" id="ARBA00004141"/>
    </source>
</evidence>
<sequence>MTIIGLSCGAVAIAVFTVRIIARLSTYQKKLFWDDWIMLLMVFITLPPTILAPFLAINGLGKDIWTLPFDNINNVLQFFFVGELCYLVALALNKISLLCFFLRVFPNKRLRVWVFITMGWLAAGFNIALDIVVIALPLGELAKMNMSKRKKFGVMLMFMIGVFVTVVSAVRLKYLVQFRHTQNPTYDYLAPGYWSVVELHVGIICASMPAINSLIKVHWPKLVSGTTRGGTKDSGTLHSVNSDMRFAAGTPGLKHPRVDDFELLPDVEVDAATMRTQNSRADLLPGTAL</sequence>
<feature type="transmembrane region" description="Helical" evidence="6">
    <location>
        <begin position="112"/>
        <end position="139"/>
    </location>
</feature>
<dbReference type="Pfam" id="PF20684">
    <property type="entry name" value="Fung_rhodopsin"/>
    <property type="match status" value="1"/>
</dbReference>
<name>A0ABR0RYQ2_9EURO</name>
<evidence type="ECO:0000313" key="8">
    <source>
        <dbReference type="EMBL" id="KAK5945722.1"/>
    </source>
</evidence>
<keyword evidence="3 6" id="KW-1133">Transmembrane helix</keyword>
<evidence type="ECO:0000313" key="9">
    <source>
        <dbReference type="Proteomes" id="UP001334248"/>
    </source>
</evidence>
<accession>A0ABR0RYQ2</accession>
<proteinExistence type="inferred from homology"/>
<protein>
    <recommendedName>
        <fullName evidence="7">Rhodopsin domain-containing protein</fullName>
    </recommendedName>
</protein>
<evidence type="ECO:0000256" key="3">
    <source>
        <dbReference type="ARBA" id="ARBA00022989"/>
    </source>
</evidence>
<comment type="similarity">
    <text evidence="5">Belongs to the SAT4 family.</text>
</comment>
<feature type="transmembrane region" description="Helical" evidence="6">
    <location>
        <begin position="151"/>
        <end position="172"/>
    </location>
</feature>
<keyword evidence="2 6" id="KW-0812">Transmembrane</keyword>
<evidence type="ECO:0000256" key="4">
    <source>
        <dbReference type="ARBA" id="ARBA00023136"/>
    </source>
</evidence>
<evidence type="ECO:0000256" key="5">
    <source>
        <dbReference type="ARBA" id="ARBA00038359"/>
    </source>
</evidence>
<keyword evidence="4 6" id="KW-0472">Membrane</keyword>
<evidence type="ECO:0000256" key="6">
    <source>
        <dbReference type="SAM" id="Phobius"/>
    </source>
</evidence>